<feature type="compositionally biased region" description="Basic and acidic residues" evidence="1">
    <location>
        <begin position="570"/>
        <end position="584"/>
    </location>
</feature>
<dbReference type="Gene3D" id="3.90.550.10">
    <property type="entry name" value="Spore Coat Polysaccharide Biosynthesis Protein SpsA, Chain A"/>
    <property type="match status" value="1"/>
</dbReference>
<organism evidence="3 4">
    <name type="scientific">Streptomyces triticagri</name>
    <dbReference type="NCBI Taxonomy" id="2293568"/>
    <lineage>
        <taxon>Bacteria</taxon>
        <taxon>Bacillati</taxon>
        <taxon>Actinomycetota</taxon>
        <taxon>Actinomycetes</taxon>
        <taxon>Kitasatosporales</taxon>
        <taxon>Streptomycetaceae</taxon>
        <taxon>Streptomyces</taxon>
    </lineage>
</organism>
<comment type="caution">
    <text evidence="3">The sequence shown here is derived from an EMBL/GenBank/DDBJ whole genome shotgun (WGS) entry which is preliminary data.</text>
</comment>
<evidence type="ECO:0000256" key="1">
    <source>
        <dbReference type="SAM" id="MobiDB-lite"/>
    </source>
</evidence>
<name>A0A372M3C6_9ACTN</name>
<dbReference type="PANTHER" id="PTHR22916:SF3">
    <property type="entry name" value="UDP-GLCNAC:BETAGAL BETA-1,3-N-ACETYLGLUCOSAMINYLTRANSFERASE-LIKE PROTEIN 1"/>
    <property type="match status" value="1"/>
</dbReference>
<keyword evidence="4" id="KW-1185">Reference proteome</keyword>
<feature type="compositionally biased region" description="Low complexity" evidence="1">
    <location>
        <begin position="16"/>
        <end position="27"/>
    </location>
</feature>
<dbReference type="SUPFAM" id="SSF53448">
    <property type="entry name" value="Nucleotide-diphospho-sugar transferases"/>
    <property type="match status" value="1"/>
</dbReference>
<dbReference type="EMBL" id="QUAK01000097">
    <property type="protein sequence ID" value="RFU85319.1"/>
    <property type="molecule type" value="Genomic_DNA"/>
</dbReference>
<gene>
    <name evidence="3" type="ORF">DY218_17990</name>
</gene>
<dbReference type="Proteomes" id="UP000263094">
    <property type="component" value="Unassembled WGS sequence"/>
</dbReference>
<feature type="compositionally biased region" description="Low complexity" evidence="1">
    <location>
        <begin position="585"/>
        <end position="596"/>
    </location>
</feature>
<dbReference type="InterPro" id="IPR001173">
    <property type="entry name" value="Glyco_trans_2-like"/>
</dbReference>
<feature type="region of interest" description="Disordered" evidence="1">
    <location>
        <begin position="1"/>
        <end position="27"/>
    </location>
</feature>
<dbReference type="GO" id="GO:0016758">
    <property type="term" value="F:hexosyltransferase activity"/>
    <property type="evidence" value="ECO:0007669"/>
    <property type="project" value="UniProtKB-ARBA"/>
</dbReference>
<feature type="region of interest" description="Disordered" evidence="1">
    <location>
        <begin position="570"/>
        <end position="596"/>
    </location>
</feature>
<keyword evidence="3" id="KW-0808">Transferase</keyword>
<dbReference type="OrthoDB" id="3183633at2"/>
<evidence type="ECO:0000313" key="4">
    <source>
        <dbReference type="Proteomes" id="UP000263094"/>
    </source>
</evidence>
<accession>A0A372M3C6</accession>
<dbReference type="PANTHER" id="PTHR22916">
    <property type="entry name" value="GLYCOSYLTRANSFERASE"/>
    <property type="match status" value="1"/>
</dbReference>
<dbReference type="AlphaFoldDB" id="A0A372M3C6"/>
<dbReference type="Pfam" id="PF00535">
    <property type="entry name" value="Glycos_transf_2"/>
    <property type="match status" value="1"/>
</dbReference>
<feature type="domain" description="Glycosyltransferase 2-like" evidence="2">
    <location>
        <begin position="34"/>
        <end position="160"/>
    </location>
</feature>
<evidence type="ECO:0000313" key="3">
    <source>
        <dbReference type="EMBL" id="RFU85319.1"/>
    </source>
</evidence>
<protein>
    <submittedName>
        <fullName evidence="3">Glycosyltransferase family 2 protein</fullName>
    </submittedName>
</protein>
<proteinExistence type="predicted"/>
<sequence length="596" mass="64910">MNSAPAHRSPSDDDPTAAAEPAPAEPVAPADGVSVVVIGYNDASHVTDAVRSALAQGPHVREVIAVDDHSTDASPRLLAALAAEDPRVRPVLRRSNSGGCGTPRNDGIDAATSAHLMFLDSDDVLPPGSVDALLTAAREHGTPVTTGRCVRRELPSGQETDWQPGLYSDAAIIEQPGDRPSLVQDTLCVNKLYRTDFLRRHRIRFPEGRFVYEDFVFTARVLAAAPRIALITNPVYVWHVRRDAARLSLSLDRAGIGNWTARIDAHRQAVEILAAAGEQRLTHAARAKFLDHSLCMYARELGERSAEYRNAWWQTTRAYLSTFDAADFERAPAPGRVIARVVLAAPAPVDLPRIKEVTARPARLLPPYAVDDAGAPVWSRTLPQVPLDHLLVRPMRLLPLAVDAELRPRARASALTLRLHDLYGRVGAAGPVSVDIELRARDSRRTGLRLTASWAPDGVAPAHSPSAREAAPAERSWTARAELDLARLATGLWDLRLRVRFADGTHRDTTAHPVQGAGRLHPRFVLHARRGLLLLRPYRTRSGSLAVRVAPGPSAANLAVRTRLRRLLDTGRARREPPAPDHPVRAPAEPARGAAR</sequence>
<evidence type="ECO:0000259" key="2">
    <source>
        <dbReference type="Pfam" id="PF00535"/>
    </source>
</evidence>
<dbReference type="InterPro" id="IPR029044">
    <property type="entry name" value="Nucleotide-diphossugar_trans"/>
</dbReference>
<reference evidence="3 4" key="1">
    <citation type="submission" date="2018-08" db="EMBL/GenBank/DDBJ databases">
        <title>Isolation, diversity and antifungal activity of Actinobacteria from wheat.</title>
        <authorList>
            <person name="Han C."/>
        </authorList>
    </citation>
    <scope>NUCLEOTIDE SEQUENCE [LARGE SCALE GENOMIC DNA]</scope>
    <source>
        <strain evidence="3 4">NEAU-YY421</strain>
    </source>
</reference>
<dbReference type="CDD" id="cd00761">
    <property type="entry name" value="Glyco_tranf_GTA_type"/>
    <property type="match status" value="1"/>
</dbReference>